<dbReference type="STRING" id="6216.A0A0R3SZ55"/>
<feature type="compositionally biased region" description="Polar residues" evidence="3">
    <location>
        <begin position="231"/>
        <end position="243"/>
    </location>
</feature>
<dbReference type="SUPFAM" id="SSF57889">
    <property type="entry name" value="Cysteine-rich domain"/>
    <property type="match status" value="1"/>
</dbReference>
<dbReference type="PROSITE" id="PS50081">
    <property type="entry name" value="ZF_DAG_PE_2"/>
    <property type="match status" value="1"/>
</dbReference>
<sequence length="243" mass="27278">MDKPDSPSPDYTLKKQPGLLDGLRRTFANFLRQPQSTLPARKESIHRKNMTLPRLTQPTDTSEFDSQILVTERLLPAVIDADVLRHYDQRRFSAFTETPEPVRAELIRLDIISGGHGEALSRETRNSTSGHSFCAIPLELDTFCDYCDQPIWGLGWGPVCRRCAGCHMTCHWLCADKVIIPCEVSPPSVHTSDDYDVEDAFNEDEDNSIDAAESDLTKTLEGEEGCRTPTPAKSLSQVSRHLY</sequence>
<feature type="region of interest" description="Disordered" evidence="3">
    <location>
        <begin position="219"/>
        <end position="243"/>
    </location>
</feature>
<accession>A0A0R3SZ55</accession>
<dbReference type="CDD" id="cd20820">
    <property type="entry name" value="C1_RASSF1-like"/>
    <property type="match status" value="1"/>
</dbReference>
<organism evidence="7">
    <name type="scientific">Hymenolepis diminuta</name>
    <name type="common">Rat tapeworm</name>
    <dbReference type="NCBI Taxonomy" id="6216"/>
    <lineage>
        <taxon>Eukaryota</taxon>
        <taxon>Metazoa</taxon>
        <taxon>Spiralia</taxon>
        <taxon>Lophotrochozoa</taxon>
        <taxon>Platyhelminthes</taxon>
        <taxon>Cestoda</taxon>
        <taxon>Eucestoda</taxon>
        <taxon>Cyclophyllidea</taxon>
        <taxon>Hymenolepididae</taxon>
        <taxon>Hymenolepis</taxon>
    </lineage>
</organism>
<proteinExistence type="predicted"/>
<evidence type="ECO:0000256" key="1">
    <source>
        <dbReference type="ARBA" id="ARBA00022723"/>
    </source>
</evidence>
<dbReference type="OrthoDB" id="74314at2759"/>
<dbReference type="SMART" id="SM00109">
    <property type="entry name" value="C1"/>
    <property type="match status" value="1"/>
</dbReference>
<reference evidence="7" key="1">
    <citation type="submission" date="2017-02" db="UniProtKB">
        <authorList>
            <consortium name="WormBaseParasite"/>
        </authorList>
    </citation>
    <scope>IDENTIFICATION</scope>
</reference>
<dbReference type="WBParaSite" id="HDID_0001105101-mRNA-1">
    <property type="protein sequence ID" value="HDID_0001105101-mRNA-1"/>
    <property type="gene ID" value="HDID_0001105101"/>
</dbReference>
<evidence type="ECO:0000313" key="7">
    <source>
        <dbReference type="WBParaSite" id="HDID_0001105101-mRNA-1"/>
    </source>
</evidence>
<feature type="domain" description="Phorbol-ester/DAG-type" evidence="4">
    <location>
        <begin position="130"/>
        <end position="182"/>
    </location>
</feature>
<evidence type="ECO:0000313" key="6">
    <source>
        <dbReference type="Proteomes" id="UP000274504"/>
    </source>
</evidence>
<evidence type="ECO:0000313" key="5">
    <source>
        <dbReference type="EMBL" id="VDL64670.1"/>
    </source>
</evidence>
<dbReference type="AlphaFoldDB" id="A0A0R3SZ55"/>
<evidence type="ECO:0000256" key="2">
    <source>
        <dbReference type="ARBA" id="ARBA00022833"/>
    </source>
</evidence>
<dbReference type="GO" id="GO:0046872">
    <property type="term" value="F:metal ion binding"/>
    <property type="evidence" value="ECO:0007669"/>
    <property type="project" value="UniProtKB-KW"/>
</dbReference>
<evidence type="ECO:0000256" key="3">
    <source>
        <dbReference type="SAM" id="MobiDB-lite"/>
    </source>
</evidence>
<keyword evidence="1" id="KW-0479">Metal-binding</keyword>
<gene>
    <name evidence="5" type="ORF">HDID_LOCUS11048</name>
</gene>
<evidence type="ECO:0000259" key="4">
    <source>
        <dbReference type="PROSITE" id="PS50081"/>
    </source>
</evidence>
<dbReference type="Proteomes" id="UP000274504">
    <property type="component" value="Unassembled WGS sequence"/>
</dbReference>
<dbReference type="Gene3D" id="3.30.60.20">
    <property type="match status" value="1"/>
</dbReference>
<name>A0A0R3SZ55_HYMDI</name>
<dbReference type="InterPro" id="IPR046349">
    <property type="entry name" value="C1-like_sf"/>
</dbReference>
<reference evidence="5 6" key="2">
    <citation type="submission" date="2018-11" db="EMBL/GenBank/DDBJ databases">
        <authorList>
            <consortium name="Pathogen Informatics"/>
        </authorList>
    </citation>
    <scope>NUCLEOTIDE SEQUENCE [LARGE SCALE GENOMIC DNA]</scope>
</reference>
<dbReference type="InterPro" id="IPR002219">
    <property type="entry name" value="PKC_DAG/PE"/>
</dbReference>
<dbReference type="EMBL" id="UYSG01012365">
    <property type="protein sequence ID" value="VDL64670.1"/>
    <property type="molecule type" value="Genomic_DNA"/>
</dbReference>
<protein>
    <submittedName>
        <fullName evidence="7">Phorbol-ester/DAG-type domain-containing protein</fullName>
    </submittedName>
</protein>
<keyword evidence="2" id="KW-0862">Zinc</keyword>